<name>A0A1H4TR40_9PSED</name>
<protein>
    <submittedName>
        <fullName evidence="2">Toxin 44</fullName>
    </submittedName>
</protein>
<reference evidence="2 3" key="1">
    <citation type="submission" date="2016-10" db="EMBL/GenBank/DDBJ databases">
        <authorList>
            <person name="de Groot N.N."/>
        </authorList>
    </citation>
    <scope>NUCLEOTIDE SEQUENCE [LARGE SCALE GENOMIC DNA]</scope>
    <source>
        <strain evidence="2 3">BS3655</strain>
    </source>
</reference>
<dbReference type="Pfam" id="PF15607">
    <property type="entry name" value="Ntox44"/>
    <property type="match status" value="1"/>
</dbReference>
<feature type="domain" description="Bacterial toxin 44" evidence="1">
    <location>
        <begin position="22"/>
        <end position="106"/>
    </location>
</feature>
<sequence>MAVAFHKKKILKEGSAFIYSWFYTQVRNRGPWDYKKLSSDYEAFGNFNYGAAGIAAGFSESVLLRAAGVAQTQAKTTKVEFGSWWSEAPFGDDPADQEWIKKGVRYARFRNY</sequence>
<dbReference type="Proteomes" id="UP000183114">
    <property type="component" value="Unassembled WGS sequence"/>
</dbReference>
<dbReference type="AlphaFoldDB" id="A0A1H4TR40"/>
<organism evidence="2 3">
    <name type="scientific">Pseudomonas frederiksbergensis</name>
    <dbReference type="NCBI Taxonomy" id="104087"/>
    <lineage>
        <taxon>Bacteria</taxon>
        <taxon>Pseudomonadati</taxon>
        <taxon>Pseudomonadota</taxon>
        <taxon>Gammaproteobacteria</taxon>
        <taxon>Pseudomonadales</taxon>
        <taxon>Pseudomonadaceae</taxon>
        <taxon>Pseudomonas</taxon>
    </lineage>
</organism>
<evidence type="ECO:0000259" key="1">
    <source>
        <dbReference type="Pfam" id="PF15607"/>
    </source>
</evidence>
<evidence type="ECO:0000313" key="2">
    <source>
        <dbReference type="EMBL" id="SEC58730.1"/>
    </source>
</evidence>
<dbReference type="InterPro" id="IPR028946">
    <property type="entry name" value="Ntox44"/>
</dbReference>
<dbReference type="RefSeq" id="WP_074880467.1">
    <property type="nucleotide sequence ID" value="NZ_FNTF01000002.1"/>
</dbReference>
<accession>A0A1H4TR40</accession>
<dbReference type="EMBL" id="FNTF01000002">
    <property type="protein sequence ID" value="SEC58730.1"/>
    <property type="molecule type" value="Genomic_DNA"/>
</dbReference>
<evidence type="ECO:0000313" key="3">
    <source>
        <dbReference type="Proteomes" id="UP000183114"/>
    </source>
</evidence>
<proteinExistence type="predicted"/>
<gene>
    <name evidence="2" type="ORF">SAMN04490185_1694</name>
</gene>